<feature type="transmembrane region" description="Helical" evidence="6">
    <location>
        <begin position="223"/>
        <end position="241"/>
    </location>
</feature>
<evidence type="ECO:0000256" key="3">
    <source>
        <dbReference type="ARBA" id="ARBA00022692"/>
    </source>
</evidence>
<reference evidence="8 9" key="1">
    <citation type="submission" date="2016-04" db="EMBL/GenBank/DDBJ databases">
        <title>ATOL: Assembling a taxonomically balanced genome-scale reconstruction of the evolutionary history of the Enterobacteriaceae.</title>
        <authorList>
            <person name="Plunkett G.III."/>
            <person name="Neeno-Eckwall E.C."/>
            <person name="Glasner J.D."/>
            <person name="Perna N.T."/>
        </authorList>
    </citation>
    <scope>NUCLEOTIDE SEQUENCE [LARGE SCALE GENOMIC DNA]</scope>
    <source>
        <strain evidence="8 9">ATCC 51605</strain>
    </source>
</reference>
<protein>
    <submittedName>
        <fullName evidence="8">Putative membrane protein</fullName>
    </submittedName>
</protein>
<accession>A0A1B7IWF3</accession>
<feature type="transmembrane region" description="Helical" evidence="6">
    <location>
        <begin position="302"/>
        <end position="327"/>
    </location>
</feature>
<dbReference type="PATRIC" id="fig|1354251.4.peg.767"/>
<evidence type="ECO:0000256" key="6">
    <source>
        <dbReference type="SAM" id="Phobius"/>
    </source>
</evidence>
<dbReference type="Proteomes" id="UP000078410">
    <property type="component" value="Unassembled WGS sequence"/>
</dbReference>
<dbReference type="RefSeq" id="WP_064557420.1">
    <property type="nucleotide sequence ID" value="NZ_LXER01000006.1"/>
</dbReference>
<comment type="subcellular location">
    <subcellularLocation>
        <location evidence="1">Membrane</location>
        <topology evidence="1">Multi-pass membrane protein</topology>
    </subcellularLocation>
</comment>
<dbReference type="GO" id="GO:0016020">
    <property type="term" value="C:membrane"/>
    <property type="evidence" value="ECO:0007669"/>
    <property type="project" value="UniProtKB-SubCell"/>
</dbReference>
<dbReference type="Pfam" id="PF03600">
    <property type="entry name" value="CitMHS"/>
    <property type="match status" value="1"/>
</dbReference>
<dbReference type="PANTHER" id="PTHR43568">
    <property type="entry name" value="P PROTEIN"/>
    <property type="match status" value="1"/>
</dbReference>
<feature type="transmembrane region" description="Helical" evidence="6">
    <location>
        <begin position="159"/>
        <end position="182"/>
    </location>
</feature>
<dbReference type="GO" id="GO:0055085">
    <property type="term" value="P:transmembrane transport"/>
    <property type="evidence" value="ECO:0007669"/>
    <property type="project" value="InterPro"/>
</dbReference>
<sequence length="369" mass="41009">MLLTLVRPFARDRFLHLLLLVGVALSFVAPFQPQRWVHAIDWHTIITLAGLMMLTKGVEQSGYFDVLGRRMVKRFDNERTLALFLVSAAALLSTFLTNDVALFIIVPLTITLKKLCAIPISRLIIFEALAVNAGSLLTPIGNPQNILLWGRSGLSFGEFTWQMAPLALAMMVSLLMLCGFCFPNKKLVYQTHDKRHDWQPRLVLSCVALYAVFIVSLELKQEIWGLAVVAVGFLLLARRVLLSIDWSLLLVFMVMFIDVYLITQLPVLQHALAGINQLSGSGLFALGIGLSQFISNVPSTILLLNFVPASVLLAFAVNIGGFGLLPGSLANLIALRMANDRRIWVRFHYYSLPMLLWAAAVGYGLLYLL</sequence>
<evidence type="ECO:0000313" key="9">
    <source>
        <dbReference type="Proteomes" id="UP000078410"/>
    </source>
</evidence>
<keyword evidence="5 6" id="KW-0472">Membrane</keyword>
<dbReference type="AlphaFoldDB" id="A0A1B7IWF3"/>
<feature type="domain" description="Citrate transporter-like" evidence="7">
    <location>
        <begin position="19"/>
        <end position="307"/>
    </location>
</feature>
<dbReference type="InterPro" id="IPR004680">
    <property type="entry name" value="Cit_transptr-like_dom"/>
</dbReference>
<evidence type="ECO:0000313" key="8">
    <source>
        <dbReference type="EMBL" id="OAT34206.1"/>
    </source>
</evidence>
<keyword evidence="4 6" id="KW-1133">Transmembrane helix</keyword>
<keyword evidence="9" id="KW-1185">Reference proteome</keyword>
<dbReference type="EMBL" id="LXER01000006">
    <property type="protein sequence ID" value="OAT34206.1"/>
    <property type="molecule type" value="Genomic_DNA"/>
</dbReference>
<evidence type="ECO:0000256" key="2">
    <source>
        <dbReference type="ARBA" id="ARBA00022448"/>
    </source>
</evidence>
<feature type="transmembrane region" description="Helical" evidence="6">
    <location>
        <begin position="80"/>
        <end position="105"/>
    </location>
</feature>
<feature type="transmembrane region" description="Helical" evidence="6">
    <location>
        <begin position="40"/>
        <end position="59"/>
    </location>
</feature>
<feature type="transmembrane region" description="Helical" evidence="6">
    <location>
        <begin position="347"/>
        <end position="368"/>
    </location>
</feature>
<dbReference type="PANTHER" id="PTHR43568:SF1">
    <property type="entry name" value="P PROTEIN"/>
    <property type="match status" value="1"/>
</dbReference>
<keyword evidence="2" id="KW-0813">Transport</keyword>
<dbReference type="CDD" id="cd01117">
    <property type="entry name" value="YbiR_permease"/>
    <property type="match status" value="1"/>
</dbReference>
<comment type="caution">
    <text evidence="8">The sequence shown here is derived from an EMBL/GenBank/DDBJ whole genome shotgun (WGS) entry which is preliminary data.</text>
</comment>
<feature type="transmembrane region" description="Helical" evidence="6">
    <location>
        <begin position="248"/>
        <end position="265"/>
    </location>
</feature>
<proteinExistence type="predicted"/>
<gene>
    <name evidence="8" type="ORF">M975_0748</name>
</gene>
<name>A0A1B7IWF3_9ENTR</name>
<dbReference type="OrthoDB" id="3177666at2"/>
<keyword evidence="3 6" id="KW-0812">Transmembrane</keyword>
<evidence type="ECO:0000256" key="1">
    <source>
        <dbReference type="ARBA" id="ARBA00004141"/>
    </source>
</evidence>
<dbReference type="InterPro" id="IPR051475">
    <property type="entry name" value="Diverse_Ion_Transporter"/>
</dbReference>
<evidence type="ECO:0000256" key="5">
    <source>
        <dbReference type="ARBA" id="ARBA00023136"/>
    </source>
</evidence>
<evidence type="ECO:0000259" key="7">
    <source>
        <dbReference type="Pfam" id="PF03600"/>
    </source>
</evidence>
<evidence type="ECO:0000256" key="4">
    <source>
        <dbReference type="ARBA" id="ARBA00022989"/>
    </source>
</evidence>
<feature type="transmembrane region" description="Helical" evidence="6">
    <location>
        <begin position="202"/>
        <end position="217"/>
    </location>
</feature>
<organism evidence="8 9">
    <name type="scientific">Buttiauxella brennerae ATCC 51605</name>
    <dbReference type="NCBI Taxonomy" id="1354251"/>
    <lineage>
        <taxon>Bacteria</taxon>
        <taxon>Pseudomonadati</taxon>
        <taxon>Pseudomonadota</taxon>
        <taxon>Gammaproteobacteria</taxon>
        <taxon>Enterobacterales</taxon>
        <taxon>Enterobacteriaceae</taxon>
        <taxon>Buttiauxella</taxon>
    </lineage>
</organism>